<dbReference type="KEGG" id="alj:G8D99_11145"/>
<reference evidence="1 2" key="1">
    <citation type="submission" date="2020-03" db="EMBL/GenBank/DDBJ databases">
        <authorList>
            <person name="Zhu W."/>
        </authorList>
    </citation>
    <scope>NUCLEOTIDE SEQUENCE [LARGE SCALE GENOMIC DNA]</scope>
    <source>
        <strain evidence="1 2">185</strain>
    </source>
</reference>
<dbReference type="AlphaFoldDB" id="A0A6G8S8A3"/>
<organism evidence="1 2">
    <name type="scientific">Acinetobacter lanii</name>
    <dbReference type="NCBI Taxonomy" id="2715163"/>
    <lineage>
        <taxon>Bacteria</taxon>
        <taxon>Pseudomonadati</taxon>
        <taxon>Pseudomonadota</taxon>
        <taxon>Gammaproteobacteria</taxon>
        <taxon>Moraxellales</taxon>
        <taxon>Moraxellaceae</taxon>
        <taxon>Acinetobacter</taxon>
    </lineage>
</organism>
<evidence type="ECO:0000313" key="2">
    <source>
        <dbReference type="Proteomes" id="UP000501939"/>
    </source>
</evidence>
<dbReference type="Proteomes" id="UP000501939">
    <property type="component" value="Chromosome"/>
</dbReference>
<protein>
    <submittedName>
        <fullName evidence="1">Uncharacterized protein</fullName>
    </submittedName>
</protein>
<dbReference type="EMBL" id="CP049916">
    <property type="protein sequence ID" value="QIO10425.1"/>
    <property type="molecule type" value="Genomic_DNA"/>
</dbReference>
<accession>A0A6G8S8A3</accession>
<keyword evidence="2" id="KW-1185">Reference proteome</keyword>
<sequence>MGLSSYCLAQSSNMQSLTDNELSNVNGQALMSLSYLAPTDSTNPMKNISGSNNVGFYKLGLEAEMELNANIANLQLGCGGINGTGGCDIDIKNLSLSGLPDSYDTNGNPIYNNGRPSKSAVLSNPFIEFAIVNPNSASTREVKGFRLSAESINALLSTGLNNTSNPSSTDGIQNLSGFMRVAGTTGTAKTAQTTFGLTQNQQLGGVARLCAGVLGTCLLADTDINFVSKPSSSASTGITVPSVSTNFNINPFTINGVRQTKATVNDIRTVINKIPIAADSAGEYPSSLFTNDVLEVDLNCNKVSGRGCGLITLLKDTAKFKMGQDSAITNLNMKIDFEQSLSMFHNIPLTGTGGYLSVQDIALLWPGAFVDASDATKSSLANISKNTDVAQPGWWMSFAKPVELGHLNVTNPIVLDDNILGQVAQRVTQTLTPNYVNKPQAQATSIAAIVSLLADNPLTSKIVADLNTASASNPVYFKLTNQKLGNQEVVSNCYGSLKFC</sequence>
<proteinExistence type="predicted"/>
<gene>
    <name evidence="1" type="ORF">G8D99_11145</name>
</gene>
<evidence type="ECO:0000313" key="1">
    <source>
        <dbReference type="EMBL" id="QIO10425.1"/>
    </source>
</evidence>
<name>A0A6G8S8A3_9GAMM</name>